<dbReference type="EMBL" id="FWZT01000008">
    <property type="protein sequence ID" value="SMF26075.1"/>
    <property type="molecule type" value="Genomic_DNA"/>
</dbReference>
<dbReference type="RefSeq" id="WP_132318926.1">
    <property type="nucleotide sequence ID" value="NZ_FWZT01000008.1"/>
</dbReference>
<name>A0A1Y6BXI4_9BACT</name>
<dbReference type="Proteomes" id="UP000192907">
    <property type="component" value="Unassembled WGS sequence"/>
</dbReference>
<dbReference type="AlphaFoldDB" id="A0A1Y6BXI4"/>
<organism evidence="2 3">
    <name type="scientific">Pseudobacteriovorax antillogorgiicola</name>
    <dbReference type="NCBI Taxonomy" id="1513793"/>
    <lineage>
        <taxon>Bacteria</taxon>
        <taxon>Pseudomonadati</taxon>
        <taxon>Bdellovibrionota</taxon>
        <taxon>Oligoflexia</taxon>
        <taxon>Oligoflexales</taxon>
        <taxon>Pseudobacteriovoracaceae</taxon>
        <taxon>Pseudobacteriovorax</taxon>
    </lineage>
</organism>
<keyword evidence="1" id="KW-0732">Signal</keyword>
<keyword evidence="3" id="KW-1185">Reference proteome</keyword>
<proteinExistence type="predicted"/>
<sequence length="135" mass="14673">MMTSILKSFVLKGLALLFVWSSHSTARASASTSSVVLHLGEAFSPNHFRLNLKTFDIGYDGKGGGLYSGKRLWKGNTYGGAGFWVGFSNDFGLYGMLGMDWTAFGFLLTSFEFYSVGTVMGSTYAIAQLGVGFEW</sequence>
<feature type="signal peptide" evidence="1">
    <location>
        <begin position="1"/>
        <end position="28"/>
    </location>
</feature>
<gene>
    <name evidence="2" type="ORF">SAMN06296036_108110</name>
</gene>
<feature type="chain" id="PRO_5013051529" evidence="1">
    <location>
        <begin position="29"/>
        <end position="135"/>
    </location>
</feature>
<reference evidence="3" key="1">
    <citation type="submission" date="2017-04" db="EMBL/GenBank/DDBJ databases">
        <authorList>
            <person name="Varghese N."/>
            <person name="Submissions S."/>
        </authorList>
    </citation>
    <scope>NUCLEOTIDE SEQUENCE [LARGE SCALE GENOMIC DNA]</scope>
    <source>
        <strain evidence="3">RKEM611</strain>
    </source>
</reference>
<evidence type="ECO:0000256" key="1">
    <source>
        <dbReference type="SAM" id="SignalP"/>
    </source>
</evidence>
<protein>
    <submittedName>
        <fullName evidence="2">Uncharacterized protein</fullName>
    </submittedName>
</protein>
<accession>A0A1Y6BXI4</accession>
<evidence type="ECO:0000313" key="2">
    <source>
        <dbReference type="EMBL" id="SMF26075.1"/>
    </source>
</evidence>
<dbReference type="STRING" id="1513793.SAMN06296036_108110"/>
<evidence type="ECO:0000313" key="3">
    <source>
        <dbReference type="Proteomes" id="UP000192907"/>
    </source>
</evidence>